<reference evidence="3" key="1">
    <citation type="submission" date="2017-02" db="EMBL/GenBank/DDBJ databases">
        <authorList>
            <person name="Varghese N."/>
            <person name="Submissions S."/>
        </authorList>
    </citation>
    <scope>NUCLEOTIDE SEQUENCE [LARGE SCALE GENOMIC DNA]</scope>
    <source>
        <strain evidence="3">ATCC 25662</strain>
    </source>
</reference>
<feature type="transmembrane region" description="Helical" evidence="1">
    <location>
        <begin position="153"/>
        <end position="171"/>
    </location>
</feature>
<keyword evidence="1" id="KW-1133">Transmembrane helix</keyword>
<dbReference type="Proteomes" id="UP000243297">
    <property type="component" value="Unassembled WGS sequence"/>
</dbReference>
<protein>
    <submittedName>
        <fullName evidence="2">Uncharacterized protein</fullName>
    </submittedName>
</protein>
<keyword evidence="1" id="KW-0472">Membrane</keyword>
<feature type="transmembrane region" description="Helical" evidence="1">
    <location>
        <begin position="122"/>
        <end position="141"/>
    </location>
</feature>
<organism evidence="2 3">
    <name type="scientific">Anaerorhabdus furcosa</name>
    <dbReference type="NCBI Taxonomy" id="118967"/>
    <lineage>
        <taxon>Bacteria</taxon>
        <taxon>Bacillati</taxon>
        <taxon>Bacillota</taxon>
        <taxon>Erysipelotrichia</taxon>
        <taxon>Erysipelotrichales</taxon>
        <taxon>Erysipelotrichaceae</taxon>
        <taxon>Anaerorhabdus</taxon>
    </lineage>
</organism>
<dbReference type="STRING" id="118967.SAMN02745191_1701"/>
<name>A0A1T4NML3_9FIRM</name>
<keyword evidence="1" id="KW-0812">Transmembrane</keyword>
<dbReference type="EMBL" id="FUWY01000004">
    <property type="protein sequence ID" value="SJZ80403.1"/>
    <property type="molecule type" value="Genomic_DNA"/>
</dbReference>
<dbReference type="AlphaFoldDB" id="A0A1T4NML3"/>
<accession>A0A1T4NML3</accession>
<sequence>MAKDEIKTFLTKLKKFEKEMPDLNQYIYQEYLEDDKAIIYVDASQLELFDPLSYGNQIEMNEELYAFIERKSYPVPVKYPIIVRFCNREFTKSEQELIQKLIVERYSVELRDKILDLKINKIKVIALTVVGVVLLGIYFSLQLANLGNIFMEFLSIAGTFALWEAVDFYLLERKDLKTQKYNTGQLAMIEVQFSKS</sequence>
<dbReference type="RefSeq" id="WP_078712090.1">
    <property type="nucleotide sequence ID" value="NZ_FUWY01000004.1"/>
</dbReference>
<gene>
    <name evidence="2" type="ORF">SAMN02745191_1701</name>
</gene>
<evidence type="ECO:0000313" key="2">
    <source>
        <dbReference type="EMBL" id="SJZ80403.1"/>
    </source>
</evidence>
<proteinExistence type="predicted"/>
<keyword evidence="3" id="KW-1185">Reference proteome</keyword>
<evidence type="ECO:0000313" key="3">
    <source>
        <dbReference type="Proteomes" id="UP000243297"/>
    </source>
</evidence>
<evidence type="ECO:0000256" key="1">
    <source>
        <dbReference type="SAM" id="Phobius"/>
    </source>
</evidence>